<reference evidence="2 3" key="1">
    <citation type="submission" date="2019-03" db="EMBL/GenBank/DDBJ databases">
        <title>Genomic Encyclopedia of Type Strains, Phase III (KMG-III): the genomes of soil and plant-associated and newly described type strains.</title>
        <authorList>
            <person name="Whitman W."/>
        </authorList>
    </citation>
    <scope>NUCLEOTIDE SEQUENCE [LARGE SCALE GENOMIC DNA]</scope>
    <source>
        <strain evidence="2 3">VKM Ac-2575</strain>
    </source>
</reference>
<dbReference type="InterPro" id="IPR000182">
    <property type="entry name" value="GNAT_dom"/>
</dbReference>
<name>A0A4V3FK80_9ACTN</name>
<dbReference type="InterPro" id="IPR016181">
    <property type="entry name" value="Acyl_CoA_acyltransferase"/>
</dbReference>
<protein>
    <recommendedName>
        <fullName evidence="1">N-acetyltransferase domain-containing protein</fullName>
    </recommendedName>
</protein>
<dbReference type="EMBL" id="SOCE01000001">
    <property type="protein sequence ID" value="TDU89203.1"/>
    <property type="molecule type" value="Genomic_DNA"/>
</dbReference>
<dbReference type="Proteomes" id="UP000295151">
    <property type="component" value="Unassembled WGS sequence"/>
</dbReference>
<dbReference type="AlphaFoldDB" id="A0A4V3FK80"/>
<evidence type="ECO:0000313" key="2">
    <source>
        <dbReference type="EMBL" id="TDU89203.1"/>
    </source>
</evidence>
<organism evidence="2 3">
    <name type="scientific">Kribbella voronezhensis</name>
    <dbReference type="NCBI Taxonomy" id="2512212"/>
    <lineage>
        <taxon>Bacteria</taxon>
        <taxon>Bacillati</taxon>
        <taxon>Actinomycetota</taxon>
        <taxon>Actinomycetes</taxon>
        <taxon>Propionibacteriales</taxon>
        <taxon>Kribbellaceae</taxon>
        <taxon>Kribbella</taxon>
    </lineage>
</organism>
<proteinExistence type="predicted"/>
<keyword evidence="3" id="KW-1185">Reference proteome</keyword>
<evidence type="ECO:0000313" key="3">
    <source>
        <dbReference type="Proteomes" id="UP000295151"/>
    </source>
</evidence>
<comment type="caution">
    <text evidence="2">The sequence shown here is derived from an EMBL/GenBank/DDBJ whole genome shotgun (WGS) entry which is preliminary data.</text>
</comment>
<dbReference type="Gene3D" id="3.40.630.30">
    <property type="match status" value="1"/>
</dbReference>
<dbReference type="GO" id="GO:0016747">
    <property type="term" value="F:acyltransferase activity, transferring groups other than amino-acyl groups"/>
    <property type="evidence" value="ECO:0007669"/>
    <property type="project" value="InterPro"/>
</dbReference>
<gene>
    <name evidence="2" type="ORF">EV138_2763</name>
</gene>
<evidence type="ECO:0000259" key="1">
    <source>
        <dbReference type="PROSITE" id="PS51186"/>
    </source>
</evidence>
<dbReference type="PROSITE" id="PS51186">
    <property type="entry name" value="GNAT"/>
    <property type="match status" value="1"/>
</dbReference>
<feature type="domain" description="N-acetyltransferase" evidence="1">
    <location>
        <begin position="11"/>
        <end position="196"/>
    </location>
</feature>
<dbReference type="Pfam" id="PF00583">
    <property type="entry name" value="Acetyltransf_1"/>
    <property type="match status" value="1"/>
</dbReference>
<dbReference type="RefSeq" id="WP_133979222.1">
    <property type="nucleotide sequence ID" value="NZ_SOCE01000001.1"/>
</dbReference>
<dbReference type="OrthoDB" id="3239945at2"/>
<accession>A0A4V3FK80</accession>
<sequence length="199" mass="21911">MAKVTVVAEELTVRALGPETWDAFAELVGRHNGVWGGCWCTWFHTMHAEKTHTVEGNRALKEQLVKEGRAHAAVVFDGEVAVGWCQYGPPAELPNIKHRKDYEGGLVEPPDYRLTCFFIDTRYRRQGVAEVALRGALGLIAQAGGGVVEAYPQVTDGRKITASFLYSVTRNFFEEAGFTYLRPIGKNHCVMSKSVAPAG</sequence>
<dbReference type="SUPFAM" id="SSF55729">
    <property type="entry name" value="Acyl-CoA N-acyltransferases (Nat)"/>
    <property type="match status" value="1"/>
</dbReference>